<name>A0A7G9SB08_9SPHN</name>
<keyword evidence="1" id="KW-0472">Membrane</keyword>
<dbReference type="RefSeq" id="WP_187542030.1">
    <property type="nucleotide sequence ID" value="NZ_CP060717.1"/>
</dbReference>
<evidence type="ECO:0000313" key="3">
    <source>
        <dbReference type="Proteomes" id="UP000515955"/>
    </source>
</evidence>
<evidence type="ECO:0000256" key="1">
    <source>
        <dbReference type="RuleBase" id="RU363076"/>
    </source>
</evidence>
<dbReference type="GO" id="GO:0005886">
    <property type="term" value="C:plasma membrane"/>
    <property type="evidence" value="ECO:0007669"/>
    <property type="project" value="UniProtKB-SubCell"/>
</dbReference>
<dbReference type="AlphaFoldDB" id="A0A7G9SB08"/>
<dbReference type="Proteomes" id="UP000515955">
    <property type="component" value="Chromosome"/>
</dbReference>
<protein>
    <recommendedName>
        <fullName evidence="1">SURF1-like protein</fullName>
    </recommendedName>
</protein>
<dbReference type="CDD" id="cd06662">
    <property type="entry name" value="SURF1"/>
    <property type="match status" value="1"/>
</dbReference>
<feature type="transmembrane region" description="Helical" evidence="1">
    <location>
        <begin position="168"/>
        <end position="187"/>
    </location>
</feature>
<dbReference type="Pfam" id="PF02104">
    <property type="entry name" value="SURF1"/>
    <property type="match status" value="1"/>
</dbReference>
<keyword evidence="1" id="KW-0812">Transmembrane</keyword>
<keyword evidence="1" id="KW-1133">Transmembrane helix</keyword>
<organism evidence="2 3">
    <name type="scientific">Sphingomonas rhizophila</name>
    <dbReference type="NCBI Taxonomy" id="2071607"/>
    <lineage>
        <taxon>Bacteria</taxon>
        <taxon>Pseudomonadati</taxon>
        <taxon>Pseudomonadota</taxon>
        <taxon>Alphaproteobacteria</taxon>
        <taxon>Sphingomonadales</taxon>
        <taxon>Sphingomonadaceae</taxon>
        <taxon>Sphingomonas</taxon>
    </lineage>
</organism>
<dbReference type="KEGG" id="srhi:H9L12_12690"/>
<comment type="subcellular location">
    <subcellularLocation>
        <location evidence="1">Cell membrane</location>
        <topology evidence="1">Multi-pass membrane protein</topology>
    </subcellularLocation>
</comment>
<feature type="transmembrane region" description="Helical" evidence="1">
    <location>
        <begin position="7"/>
        <end position="28"/>
    </location>
</feature>
<dbReference type="InterPro" id="IPR002994">
    <property type="entry name" value="Surf1/Shy1"/>
</dbReference>
<proteinExistence type="inferred from homology"/>
<reference evidence="2 3" key="1">
    <citation type="submission" date="2020-08" db="EMBL/GenBank/DDBJ databases">
        <title>Genome sequence of Sphingomonas rhizophila KACC 19189T.</title>
        <authorList>
            <person name="Hyun D.-W."/>
            <person name="Bae J.-W."/>
        </authorList>
    </citation>
    <scope>NUCLEOTIDE SEQUENCE [LARGE SCALE GENOMIC DNA]</scope>
    <source>
        <strain evidence="2 3">KACC 19189</strain>
    </source>
</reference>
<dbReference type="EMBL" id="CP060717">
    <property type="protein sequence ID" value="QNN65033.1"/>
    <property type="molecule type" value="Genomic_DNA"/>
</dbReference>
<comment type="similarity">
    <text evidence="1">Belongs to the SURF1 family.</text>
</comment>
<evidence type="ECO:0000313" key="2">
    <source>
        <dbReference type="EMBL" id="QNN65033.1"/>
    </source>
</evidence>
<keyword evidence="3" id="KW-1185">Reference proteome</keyword>
<accession>A0A7G9SB08</accession>
<sequence>MIRRLPLLPTVLVAAAVATMIGLGIWQLQRAAWKEGLLATYRTAQGQPGIAFPTFPTKNEPPYFRKATGHCLDIVGWRSVAGQNLKGESGYARIADCRTGAEGPGMVVVAGWSKDPNAASSWKGGIVEGVIGPDQLNRLRLVSTTGLGGLEASAPPSLESIPNNHRAYAVQWFLFAAIALVIYVLALRKQWAKEPAQ</sequence>
<dbReference type="PROSITE" id="PS50895">
    <property type="entry name" value="SURF1"/>
    <property type="match status" value="1"/>
</dbReference>
<keyword evidence="1" id="KW-1003">Cell membrane</keyword>
<gene>
    <name evidence="2" type="ORF">H9L12_12690</name>
</gene>